<feature type="compositionally biased region" description="Polar residues" evidence="1">
    <location>
        <begin position="162"/>
        <end position="171"/>
    </location>
</feature>
<feature type="compositionally biased region" description="Polar residues" evidence="1">
    <location>
        <begin position="138"/>
        <end position="152"/>
    </location>
</feature>
<evidence type="ECO:0000256" key="1">
    <source>
        <dbReference type="SAM" id="MobiDB-lite"/>
    </source>
</evidence>
<feature type="compositionally biased region" description="Basic and acidic residues" evidence="1">
    <location>
        <begin position="44"/>
        <end position="59"/>
    </location>
</feature>
<protein>
    <submittedName>
        <fullName evidence="2">Uncharacterized protein</fullName>
    </submittedName>
</protein>
<accession>A0AAN6NR47</accession>
<feature type="compositionally biased region" description="Low complexity" evidence="1">
    <location>
        <begin position="117"/>
        <end position="137"/>
    </location>
</feature>
<feature type="compositionally biased region" description="Polar residues" evidence="1">
    <location>
        <begin position="80"/>
        <end position="101"/>
    </location>
</feature>
<dbReference type="Proteomes" id="UP001303222">
    <property type="component" value="Unassembled WGS sequence"/>
</dbReference>
<proteinExistence type="predicted"/>
<keyword evidence="3" id="KW-1185">Reference proteome</keyword>
<comment type="caution">
    <text evidence="2">The sequence shown here is derived from an EMBL/GenBank/DDBJ whole genome shotgun (WGS) entry which is preliminary data.</text>
</comment>
<feature type="compositionally biased region" description="Polar residues" evidence="1">
    <location>
        <begin position="1"/>
        <end position="21"/>
    </location>
</feature>
<reference evidence="2" key="2">
    <citation type="submission" date="2023-06" db="EMBL/GenBank/DDBJ databases">
        <authorList>
            <consortium name="Lawrence Berkeley National Laboratory"/>
            <person name="Mondo S.J."/>
            <person name="Hensen N."/>
            <person name="Bonometti L."/>
            <person name="Westerberg I."/>
            <person name="Brannstrom I.O."/>
            <person name="Guillou S."/>
            <person name="Cros-Aarteil S."/>
            <person name="Calhoun S."/>
            <person name="Haridas S."/>
            <person name="Kuo A."/>
            <person name="Pangilinan J."/>
            <person name="Riley R."/>
            <person name="Labutti K."/>
            <person name="Andreopoulos B."/>
            <person name="Lipzen A."/>
            <person name="Chen C."/>
            <person name="Yanf M."/>
            <person name="Daum C."/>
            <person name="Ng V."/>
            <person name="Clum A."/>
            <person name="Steindorff A."/>
            <person name="Ohm R."/>
            <person name="Martin F."/>
            <person name="Silar P."/>
            <person name="Natvig D."/>
            <person name="Lalanne C."/>
            <person name="Gautier V."/>
            <person name="Ament-Velasquez S.L."/>
            <person name="Kruys A."/>
            <person name="Hutchinson M.I."/>
            <person name="Powell A.J."/>
            <person name="Barry K."/>
            <person name="Miller A.N."/>
            <person name="Grigoriev I.V."/>
            <person name="Debuchy R."/>
            <person name="Gladieux P."/>
            <person name="Thoren M.H."/>
            <person name="Johannesson H."/>
        </authorList>
    </citation>
    <scope>NUCLEOTIDE SEQUENCE</scope>
    <source>
        <strain evidence="2">CBS 626.80</strain>
    </source>
</reference>
<dbReference type="AlphaFoldDB" id="A0AAN6NR47"/>
<organism evidence="2 3">
    <name type="scientific">Pseudoneurospora amorphoporcata</name>
    <dbReference type="NCBI Taxonomy" id="241081"/>
    <lineage>
        <taxon>Eukaryota</taxon>
        <taxon>Fungi</taxon>
        <taxon>Dikarya</taxon>
        <taxon>Ascomycota</taxon>
        <taxon>Pezizomycotina</taxon>
        <taxon>Sordariomycetes</taxon>
        <taxon>Sordariomycetidae</taxon>
        <taxon>Sordariales</taxon>
        <taxon>Sordariaceae</taxon>
        <taxon>Pseudoneurospora</taxon>
    </lineage>
</organism>
<reference evidence="2" key="1">
    <citation type="journal article" date="2023" name="Mol. Phylogenet. Evol.">
        <title>Genome-scale phylogeny and comparative genomics of the fungal order Sordariales.</title>
        <authorList>
            <person name="Hensen N."/>
            <person name="Bonometti L."/>
            <person name="Westerberg I."/>
            <person name="Brannstrom I.O."/>
            <person name="Guillou S."/>
            <person name="Cros-Aarteil S."/>
            <person name="Calhoun S."/>
            <person name="Haridas S."/>
            <person name="Kuo A."/>
            <person name="Mondo S."/>
            <person name="Pangilinan J."/>
            <person name="Riley R."/>
            <person name="LaButti K."/>
            <person name="Andreopoulos B."/>
            <person name="Lipzen A."/>
            <person name="Chen C."/>
            <person name="Yan M."/>
            <person name="Daum C."/>
            <person name="Ng V."/>
            <person name="Clum A."/>
            <person name="Steindorff A."/>
            <person name="Ohm R.A."/>
            <person name="Martin F."/>
            <person name="Silar P."/>
            <person name="Natvig D.O."/>
            <person name="Lalanne C."/>
            <person name="Gautier V."/>
            <person name="Ament-Velasquez S.L."/>
            <person name="Kruys A."/>
            <person name="Hutchinson M.I."/>
            <person name="Powell A.J."/>
            <person name="Barry K."/>
            <person name="Miller A.N."/>
            <person name="Grigoriev I.V."/>
            <person name="Debuchy R."/>
            <person name="Gladieux P."/>
            <person name="Hiltunen Thoren M."/>
            <person name="Johannesson H."/>
        </authorList>
    </citation>
    <scope>NUCLEOTIDE SEQUENCE</scope>
    <source>
        <strain evidence="2">CBS 626.80</strain>
    </source>
</reference>
<feature type="compositionally biased region" description="Polar residues" evidence="1">
    <location>
        <begin position="28"/>
        <end position="43"/>
    </location>
</feature>
<name>A0AAN6NR47_9PEZI</name>
<feature type="compositionally biased region" description="Basic and acidic residues" evidence="1">
    <location>
        <begin position="68"/>
        <end position="79"/>
    </location>
</feature>
<evidence type="ECO:0000313" key="2">
    <source>
        <dbReference type="EMBL" id="KAK3948297.1"/>
    </source>
</evidence>
<gene>
    <name evidence="2" type="ORF">QBC32DRAFT_62313</name>
</gene>
<feature type="region of interest" description="Disordered" evidence="1">
    <location>
        <begin position="1"/>
        <end position="172"/>
    </location>
</feature>
<evidence type="ECO:0000313" key="3">
    <source>
        <dbReference type="Proteomes" id="UP001303222"/>
    </source>
</evidence>
<sequence length="204" mass="22584">MSSAPRRSNSTCPRPGSSSGAQPFPRTPSRTNGLRPSQYQQSTPERRNDWRTDPRDTGRRPSQYHQATPERREDWRTDPRAQQTPEQQTQPSFDSSHPSSQRPTPDARTAPRRPSDQRSPPNNPRSNPRRPSANNWSANNTRSSQSGSSPNNKAPRPDEAATKTQMNQTLSIALMTSPANPLPFPLPIPLGISMLLVGSSKSGK</sequence>
<dbReference type="EMBL" id="MU859272">
    <property type="protein sequence ID" value="KAK3948297.1"/>
    <property type="molecule type" value="Genomic_DNA"/>
</dbReference>